<proteinExistence type="predicted"/>
<sequence length="203" mass="22530">MELFHAPTSPYVRKVMVCAHELGLADRIATLDSAAHPVNRDERIAAFNPLAKIPAARTRDGQLLFDSRVICEYLDTASGGGLFSRGDRRWTALTLQALGDGLLDAAVLARYETVARPKEMQWPAWRAAQLVKVDRALDHLESTNEDLAELTIGSITVGCALGYLDFRFAERDWRTGRPRLAAWFTEFSARPSMAATVPFDKPV</sequence>
<gene>
    <name evidence="2" type="ORF">SCD90_00635</name>
</gene>
<dbReference type="Gene3D" id="3.40.30.10">
    <property type="entry name" value="Glutaredoxin"/>
    <property type="match status" value="1"/>
</dbReference>
<dbReference type="Proteomes" id="UP001274321">
    <property type="component" value="Unassembled WGS sequence"/>
</dbReference>
<dbReference type="InterPro" id="IPR004045">
    <property type="entry name" value="Glutathione_S-Trfase_N"/>
</dbReference>
<dbReference type="RefSeq" id="WP_319843215.1">
    <property type="nucleotide sequence ID" value="NZ_JAXAFJ010000001.1"/>
</dbReference>
<protein>
    <submittedName>
        <fullName evidence="2">Glutathione S-transferase</fullName>
    </submittedName>
</protein>
<dbReference type="SUPFAM" id="SSF52833">
    <property type="entry name" value="Thioredoxin-like"/>
    <property type="match status" value="1"/>
</dbReference>
<dbReference type="CDD" id="cd03205">
    <property type="entry name" value="GST_C_6"/>
    <property type="match status" value="1"/>
</dbReference>
<name>A0ABU4RLL5_9HYPH</name>
<keyword evidence="3" id="KW-1185">Reference proteome</keyword>
<dbReference type="Gene3D" id="1.20.1050.10">
    <property type="match status" value="1"/>
</dbReference>
<accession>A0ABU4RLL5</accession>
<dbReference type="PROSITE" id="PS50404">
    <property type="entry name" value="GST_NTER"/>
    <property type="match status" value="1"/>
</dbReference>
<dbReference type="Pfam" id="PF13410">
    <property type="entry name" value="GST_C_2"/>
    <property type="match status" value="1"/>
</dbReference>
<organism evidence="2 3">
    <name type="scientific">Terrihabitans rhizophilus</name>
    <dbReference type="NCBI Taxonomy" id="3092662"/>
    <lineage>
        <taxon>Bacteria</taxon>
        <taxon>Pseudomonadati</taxon>
        <taxon>Pseudomonadota</taxon>
        <taxon>Alphaproteobacteria</taxon>
        <taxon>Hyphomicrobiales</taxon>
        <taxon>Terrihabitans</taxon>
    </lineage>
</organism>
<dbReference type="Pfam" id="PF13409">
    <property type="entry name" value="GST_N_2"/>
    <property type="match status" value="1"/>
</dbReference>
<dbReference type="EMBL" id="JAXAFJ010000001">
    <property type="protein sequence ID" value="MDX6804555.1"/>
    <property type="molecule type" value="Genomic_DNA"/>
</dbReference>
<feature type="domain" description="GST N-terminal" evidence="1">
    <location>
        <begin position="1"/>
        <end position="82"/>
    </location>
</feature>
<evidence type="ECO:0000313" key="2">
    <source>
        <dbReference type="EMBL" id="MDX6804555.1"/>
    </source>
</evidence>
<dbReference type="CDD" id="cd03049">
    <property type="entry name" value="GST_N_3"/>
    <property type="match status" value="1"/>
</dbReference>
<dbReference type="InterPro" id="IPR036249">
    <property type="entry name" value="Thioredoxin-like_sf"/>
</dbReference>
<dbReference type="InterPro" id="IPR036282">
    <property type="entry name" value="Glutathione-S-Trfase_C_sf"/>
</dbReference>
<evidence type="ECO:0000259" key="1">
    <source>
        <dbReference type="PROSITE" id="PS50404"/>
    </source>
</evidence>
<comment type="caution">
    <text evidence="2">The sequence shown here is derived from an EMBL/GenBank/DDBJ whole genome shotgun (WGS) entry which is preliminary data.</text>
</comment>
<evidence type="ECO:0000313" key="3">
    <source>
        <dbReference type="Proteomes" id="UP001274321"/>
    </source>
</evidence>
<dbReference type="SUPFAM" id="SSF47616">
    <property type="entry name" value="GST C-terminal domain-like"/>
    <property type="match status" value="1"/>
</dbReference>
<reference evidence="2 3" key="1">
    <citation type="submission" date="2023-11" db="EMBL/GenBank/DDBJ databases">
        <authorList>
            <person name="Bao R."/>
        </authorList>
    </citation>
    <scope>NUCLEOTIDE SEQUENCE [LARGE SCALE GENOMIC DNA]</scope>
    <source>
        <strain evidence="2 3">PJ23</strain>
    </source>
</reference>